<evidence type="ECO:0000256" key="1">
    <source>
        <dbReference type="ARBA" id="ARBA00004123"/>
    </source>
</evidence>
<comment type="subcellular location">
    <subcellularLocation>
        <location evidence="1 11">Nucleus</location>
    </subcellularLocation>
</comment>
<dbReference type="Gene3D" id="3.30.200.20">
    <property type="entry name" value="Phosphorylase Kinase, domain 1"/>
    <property type="match status" value="1"/>
</dbReference>
<keyword evidence="7" id="KW-0460">Magnesium</keyword>
<dbReference type="InterPro" id="IPR017164">
    <property type="entry name" value="Wee1-like_protein_kinase"/>
</dbReference>
<dbReference type="Gene3D" id="1.10.510.10">
    <property type="entry name" value="Transferase(Phosphotransferase) domain 1"/>
    <property type="match status" value="1"/>
</dbReference>
<keyword evidence="5 11" id="KW-0418">Kinase</keyword>
<evidence type="ECO:0000256" key="7">
    <source>
        <dbReference type="ARBA" id="ARBA00022842"/>
    </source>
</evidence>
<feature type="binding site" evidence="12">
    <location>
        <position position="237"/>
    </location>
    <ligand>
        <name>ATP</name>
        <dbReference type="ChEBI" id="CHEBI:30616"/>
    </ligand>
</feature>
<dbReference type="Pfam" id="PF00069">
    <property type="entry name" value="Pkinase"/>
    <property type="match status" value="1"/>
</dbReference>
<dbReference type="SMART" id="SM00220">
    <property type="entry name" value="S_TKc"/>
    <property type="match status" value="1"/>
</dbReference>
<keyword evidence="8 11" id="KW-0829">Tyrosine-protein kinase</keyword>
<evidence type="ECO:0000256" key="6">
    <source>
        <dbReference type="ARBA" id="ARBA00022840"/>
    </source>
</evidence>
<reference evidence="16" key="1">
    <citation type="submission" date="2025-08" db="UniProtKB">
        <authorList>
            <consortium name="RefSeq"/>
        </authorList>
    </citation>
    <scope>IDENTIFICATION</scope>
    <source>
        <tissue evidence="16">Whole Larva</tissue>
    </source>
</reference>
<evidence type="ECO:0000256" key="11">
    <source>
        <dbReference type="PIRNR" id="PIRNR037281"/>
    </source>
</evidence>
<evidence type="ECO:0000256" key="2">
    <source>
        <dbReference type="ARBA" id="ARBA00022679"/>
    </source>
</evidence>
<protein>
    <recommendedName>
        <fullName evidence="11">Wee1-like protein kinase</fullName>
        <ecNumber evidence="11">2.7.10.2</ecNumber>
    </recommendedName>
</protein>
<accession>A0ABM1M983</accession>
<dbReference type="PROSITE" id="PS00107">
    <property type="entry name" value="PROTEIN_KINASE_ATP"/>
    <property type="match status" value="1"/>
</dbReference>
<name>A0ABM1M983_NICVS</name>
<comment type="similarity">
    <text evidence="10">Belongs to the protein kinase superfamily. Ser/Thr protein kinase family. GCN2 subfamily.</text>
</comment>
<dbReference type="InterPro" id="IPR017441">
    <property type="entry name" value="Protein_kinase_ATP_BS"/>
</dbReference>
<evidence type="ECO:0000256" key="9">
    <source>
        <dbReference type="ARBA" id="ARBA00023242"/>
    </source>
</evidence>
<dbReference type="RefSeq" id="XP_017771133.1">
    <property type="nucleotide sequence ID" value="XM_017915644.1"/>
</dbReference>
<evidence type="ECO:0000256" key="10">
    <source>
        <dbReference type="ARBA" id="ARBA00037982"/>
    </source>
</evidence>
<dbReference type="PANTHER" id="PTHR11042:SF185">
    <property type="entry name" value="WEE1-LIKE PROTEIN KINASE"/>
    <property type="match status" value="1"/>
</dbReference>
<dbReference type="EC" id="2.7.10.2" evidence="11"/>
<evidence type="ECO:0000313" key="15">
    <source>
        <dbReference type="Proteomes" id="UP000695000"/>
    </source>
</evidence>
<comment type="catalytic activity">
    <reaction evidence="11">
        <text>L-tyrosyl-[protein] + ATP = O-phospho-L-tyrosyl-[protein] + ADP + H(+)</text>
        <dbReference type="Rhea" id="RHEA:10596"/>
        <dbReference type="Rhea" id="RHEA-COMP:10136"/>
        <dbReference type="Rhea" id="RHEA-COMP:20101"/>
        <dbReference type="ChEBI" id="CHEBI:15378"/>
        <dbReference type="ChEBI" id="CHEBI:30616"/>
        <dbReference type="ChEBI" id="CHEBI:46858"/>
        <dbReference type="ChEBI" id="CHEBI:61978"/>
        <dbReference type="ChEBI" id="CHEBI:456216"/>
        <dbReference type="EC" id="2.7.10.2"/>
    </reaction>
</comment>
<feature type="region of interest" description="Disordered" evidence="13">
    <location>
        <begin position="49"/>
        <end position="84"/>
    </location>
</feature>
<evidence type="ECO:0000256" key="8">
    <source>
        <dbReference type="ARBA" id="ARBA00023137"/>
    </source>
</evidence>
<gene>
    <name evidence="16" type="primary">LOC108558658</name>
</gene>
<dbReference type="PANTHER" id="PTHR11042">
    <property type="entry name" value="EUKARYOTIC TRANSLATION INITIATION FACTOR 2-ALPHA KINASE EIF2-ALPHA KINASE -RELATED"/>
    <property type="match status" value="1"/>
</dbReference>
<evidence type="ECO:0000256" key="13">
    <source>
        <dbReference type="SAM" id="MobiDB-lite"/>
    </source>
</evidence>
<evidence type="ECO:0000256" key="5">
    <source>
        <dbReference type="ARBA" id="ARBA00022777"/>
    </source>
</evidence>
<evidence type="ECO:0000313" key="16">
    <source>
        <dbReference type="RefSeq" id="XP_017771133.1"/>
    </source>
</evidence>
<dbReference type="GeneID" id="108558658"/>
<keyword evidence="4 11" id="KW-0547">Nucleotide-binding</keyword>
<organism evidence="15 16">
    <name type="scientific">Nicrophorus vespilloides</name>
    <name type="common">Boreal carrion beetle</name>
    <dbReference type="NCBI Taxonomy" id="110193"/>
    <lineage>
        <taxon>Eukaryota</taxon>
        <taxon>Metazoa</taxon>
        <taxon>Ecdysozoa</taxon>
        <taxon>Arthropoda</taxon>
        <taxon>Hexapoda</taxon>
        <taxon>Insecta</taxon>
        <taxon>Pterygota</taxon>
        <taxon>Neoptera</taxon>
        <taxon>Endopterygota</taxon>
        <taxon>Coleoptera</taxon>
        <taxon>Polyphaga</taxon>
        <taxon>Staphyliniformia</taxon>
        <taxon>Silphidae</taxon>
        <taxon>Nicrophorinae</taxon>
        <taxon>Nicrophorus</taxon>
    </lineage>
</organism>
<keyword evidence="3 11" id="KW-0479">Metal-binding</keyword>
<feature type="domain" description="Protein kinase" evidence="14">
    <location>
        <begin position="207"/>
        <end position="481"/>
    </location>
</feature>
<comment type="similarity">
    <text evidence="11">Belongs to the protein kinase superfamily. Ser/Thr protein kinase family. WEE1 subfamily.</text>
</comment>
<keyword evidence="6 11" id="KW-0067">ATP-binding</keyword>
<dbReference type="InterPro" id="IPR050339">
    <property type="entry name" value="CC_SR_Kinase"/>
</dbReference>
<evidence type="ECO:0000259" key="14">
    <source>
        <dbReference type="PROSITE" id="PS50011"/>
    </source>
</evidence>
<keyword evidence="2 11" id="KW-0808">Transferase</keyword>
<evidence type="ECO:0000256" key="12">
    <source>
        <dbReference type="PROSITE-ProRule" id="PRU10141"/>
    </source>
</evidence>
<dbReference type="PIRSF" id="PIRSF037281">
    <property type="entry name" value="Wee1-like_protein_kinase"/>
    <property type="match status" value="1"/>
</dbReference>
<dbReference type="SUPFAM" id="SSF56112">
    <property type="entry name" value="Protein kinase-like (PK-like)"/>
    <property type="match status" value="1"/>
</dbReference>
<dbReference type="InterPro" id="IPR011009">
    <property type="entry name" value="Kinase-like_dom_sf"/>
</dbReference>
<dbReference type="Proteomes" id="UP000695000">
    <property type="component" value="Unplaced"/>
</dbReference>
<dbReference type="PROSITE" id="PS00108">
    <property type="entry name" value="PROTEIN_KINASE_ST"/>
    <property type="match status" value="1"/>
</dbReference>
<evidence type="ECO:0000256" key="4">
    <source>
        <dbReference type="ARBA" id="ARBA00022741"/>
    </source>
</evidence>
<dbReference type="PROSITE" id="PS50011">
    <property type="entry name" value="PROTEIN_KINASE_DOM"/>
    <property type="match status" value="1"/>
</dbReference>
<keyword evidence="9 11" id="KW-0539">Nucleus</keyword>
<keyword evidence="15" id="KW-1185">Reference proteome</keyword>
<dbReference type="InterPro" id="IPR000719">
    <property type="entry name" value="Prot_kinase_dom"/>
</dbReference>
<evidence type="ECO:0000256" key="3">
    <source>
        <dbReference type="ARBA" id="ARBA00022723"/>
    </source>
</evidence>
<sequence>MGVRLVRITTKAQKMSFARNLQSELMDDGDEFDSSSGCDMSFELSIDNSNNLSPPHGLHHHPGPRRLNFNENISTPGPKHNLSPPYKRVRALRLYDSPLTPKTIIEKSACTTPAPRGRLFSMDKPRAVASAYKQIDKPMANVNPFTPNGMLLNKKRTRSIGSLASSPNFVIPKFELNDSDVSDTELEQPTKRVALQENNISRYHQEFLEVELIGTGQFGSVYKCINRLDGCTYAVKKSTKPVAGSVFEKNALNEVYAHAVLGKHQHVVRYYSAWAEDNHMIIQNEYCNGGSLGDKIAQEALSASELRRLMLHVAEGLRYIHSEGLVHLDIKPGNIFISKEKRMQFNTNYDSADDGFEDLEDLSNCEEELTYKIGDLGHVTSLANPQVEEGDCRYLPCEILQEDFTHLTKADIFALGLTVIEAAGSGPLPKNGEEWHKIRKGEIPALKQTIQRDMLELVKTMIDPDPLARPTAIQVLQHKSLSPTGSKSKAQLHRELHIERLKNEMLSKQLREAAKCIKSITPEVKPNLSKMPTRLIGKKVQSSGILSSIKRLSDPEL</sequence>
<proteinExistence type="inferred from homology"/>
<dbReference type="InterPro" id="IPR008271">
    <property type="entry name" value="Ser/Thr_kinase_AS"/>
</dbReference>